<reference evidence="13" key="2">
    <citation type="journal article" date="2021" name="Sci. Rep.">
        <title>The distribution of antibiotic resistance genes in chicken gut microbiota commensals.</title>
        <authorList>
            <person name="Juricova H."/>
            <person name="Matiasovicova J."/>
            <person name="Kubasova T."/>
            <person name="Cejkova D."/>
            <person name="Rychlik I."/>
        </authorList>
    </citation>
    <scope>NUCLEOTIDE SEQUENCE</scope>
    <source>
        <strain evidence="13">An836</strain>
    </source>
</reference>
<dbReference type="GO" id="GO:0044716">
    <property type="term" value="F:8-oxo-GDP phosphatase activity"/>
    <property type="evidence" value="ECO:0007669"/>
    <property type="project" value="TreeGrafter"/>
</dbReference>
<evidence type="ECO:0000256" key="9">
    <source>
        <dbReference type="ARBA" id="ARBA00023204"/>
    </source>
</evidence>
<dbReference type="Proteomes" id="UP000718821">
    <property type="component" value="Unassembled WGS sequence"/>
</dbReference>
<comment type="cofactor">
    <cofactor evidence="1">
        <name>Mg(2+)</name>
        <dbReference type="ChEBI" id="CHEBI:18420"/>
    </cofactor>
</comment>
<evidence type="ECO:0000256" key="1">
    <source>
        <dbReference type="ARBA" id="ARBA00001946"/>
    </source>
</evidence>
<evidence type="ECO:0000256" key="3">
    <source>
        <dbReference type="ARBA" id="ARBA00022457"/>
    </source>
</evidence>
<organism evidence="13 14">
    <name type="scientific">Bifidobacterium pullorum subsp. saeculare</name>
    <dbReference type="NCBI Taxonomy" id="78257"/>
    <lineage>
        <taxon>Bacteria</taxon>
        <taxon>Bacillati</taxon>
        <taxon>Actinomycetota</taxon>
        <taxon>Actinomycetes</taxon>
        <taxon>Bifidobacteriales</taxon>
        <taxon>Bifidobacteriaceae</taxon>
        <taxon>Bifidobacterium</taxon>
    </lineage>
</organism>
<dbReference type="EC" id="3.6.1.55" evidence="11"/>
<dbReference type="AlphaFoldDB" id="A0A938WXF2"/>
<dbReference type="GO" id="GO:0006281">
    <property type="term" value="P:DNA repair"/>
    <property type="evidence" value="ECO:0007669"/>
    <property type="project" value="UniProtKB-KW"/>
</dbReference>
<keyword evidence="5" id="KW-0479">Metal-binding</keyword>
<keyword evidence="4" id="KW-0235">DNA replication</keyword>
<dbReference type="PANTHER" id="PTHR47707:SF1">
    <property type="entry name" value="NUDIX HYDROLASE FAMILY PROTEIN"/>
    <property type="match status" value="1"/>
</dbReference>
<dbReference type="InterPro" id="IPR020476">
    <property type="entry name" value="Nudix_hydrolase"/>
</dbReference>
<dbReference type="PRINTS" id="PR00502">
    <property type="entry name" value="NUDIXFAMILY"/>
</dbReference>
<dbReference type="PANTHER" id="PTHR47707">
    <property type="entry name" value="8-OXO-DGTP DIPHOSPHATASE"/>
    <property type="match status" value="1"/>
</dbReference>
<reference evidence="13" key="1">
    <citation type="submission" date="2020-08" db="EMBL/GenBank/DDBJ databases">
        <authorList>
            <person name="Cejkova D."/>
            <person name="Kubasova T."/>
            <person name="Jahodarova E."/>
            <person name="Rychlik I."/>
        </authorList>
    </citation>
    <scope>NUCLEOTIDE SEQUENCE</scope>
    <source>
        <strain evidence="13">An836</strain>
    </source>
</reference>
<keyword evidence="9" id="KW-0234">DNA repair</keyword>
<comment type="catalytic activity">
    <reaction evidence="10">
        <text>8-oxo-dGTP + H2O = 8-oxo-dGMP + diphosphate + H(+)</text>
        <dbReference type="Rhea" id="RHEA:31575"/>
        <dbReference type="ChEBI" id="CHEBI:15377"/>
        <dbReference type="ChEBI" id="CHEBI:15378"/>
        <dbReference type="ChEBI" id="CHEBI:33019"/>
        <dbReference type="ChEBI" id="CHEBI:63224"/>
        <dbReference type="ChEBI" id="CHEBI:77896"/>
        <dbReference type="EC" id="3.6.1.55"/>
    </reaction>
</comment>
<dbReference type="CDD" id="cd03425">
    <property type="entry name" value="NUDIX_MutT_NudA_like"/>
    <property type="match status" value="1"/>
</dbReference>
<comment type="similarity">
    <text evidence="2">Belongs to the Nudix hydrolase family.</text>
</comment>
<evidence type="ECO:0000256" key="11">
    <source>
        <dbReference type="ARBA" id="ARBA00038905"/>
    </source>
</evidence>
<evidence type="ECO:0000259" key="12">
    <source>
        <dbReference type="PROSITE" id="PS51462"/>
    </source>
</evidence>
<comment type="caution">
    <text evidence="13">The sequence shown here is derived from an EMBL/GenBank/DDBJ whole genome shotgun (WGS) entry which is preliminary data.</text>
</comment>
<name>A0A938WXF2_9BIFI</name>
<dbReference type="Gene3D" id="3.90.79.10">
    <property type="entry name" value="Nucleoside Triphosphate Pyrophosphohydrolase"/>
    <property type="match status" value="1"/>
</dbReference>
<dbReference type="PROSITE" id="PS51462">
    <property type="entry name" value="NUDIX"/>
    <property type="match status" value="1"/>
</dbReference>
<feature type="domain" description="Nudix hydrolase" evidence="12">
    <location>
        <begin position="12"/>
        <end position="136"/>
    </location>
</feature>
<dbReference type="GO" id="GO:0035539">
    <property type="term" value="F:8-oxo-7,8-dihydrodeoxyguanosine triphosphate pyrophosphatase activity"/>
    <property type="evidence" value="ECO:0007669"/>
    <property type="project" value="UniProtKB-EC"/>
</dbReference>
<evidence type="ECO:0000256" key="8">
    <source>
        <dbReference type="ARBA" id="ARBA00022842"/>
    </source>
</evidence>
<dbReference type="SUPFAM" id="SSF55811">
    <property type="entry name" value="Nudix"/>
    <property type="match status" value="1"/>
</dbReference>
<evidence type="ECO:0000313" key="13">
    <source>
        <dbReference type="EMBL" id="MBM6700059.1"/>
    </source>
</evidence>
<keyword evidence="8" id="KW-0460">Magnesium</keyword>
<evidence type="ECO:0000256" key="6">
    <source>
        <dbReference type="ARBA" id="ARBA00022763"/>
    </source>
</evidence>
<accession>A0A938WXF2</accession>
<dbReference type="Pfam" id="PF00293">
    <property type="entry name" value="NUDIX"/>
    <property type="match status" value="1"/>
</dbReference>
<dbReference type="GO" id="GO:0006260">
    <property type="term" value="P:DNA replication"/>
    <property type="evidence" value="ECO:0007669"/>
    <property type="project" value="UniProtKB-KW"/>
</dbReference>
<dbReference type="InterPro" id="IPR047127">
    <property type="entry name" value="MutT-like"/>
</dbReference>
<sequence>MSTGTAPTPTRKIITVVGAAIVKDGKVLCAQRGEGKSLAGFWEFPGGKVEPHETPREALHREIEEELRCDIEVADEVCTSSYDYDFGTVVLTTFIGHLHSGAPRLTEHQAIRWLAPAEMPTLDWAPADHEAVRMIAAMAFPSAADAA</sequence>
<keyword evidence="6" id="KW-0227">DNA damage</keyword>
<evidence type="ECO:0000256" key="7">
    <source>
        <dbReference type="ARBA" id="ARBA00022801"/>
    </source>
</evidence>
<proteinExistence type="inferred from homology"/>
<dbReference type="RefSeq" id="WP_204469319.1">
    <property type="nucleotide sequence ID" value="NZ_JACLYU010000013.1"/>
</dbReference>
<evidence type="ECO:0000313" key="14">
    <source>
        <dbReference type="Proteomes" id="UP000718821"/>
    </source>
</evidence>
<keyword evidence="3" id="KW-0515">Mutator protein</keyword>
<evidence type="ECO:0000256" key="2">
    <source>
        <dbReference type="ARBA" id="ARBA00005582"/>
    </source>
</evidence>
<keyword evidence="7" id="KW-0378">Hydrolase</keyword>
<dbReference type="EMBL" id="JACLYU010000013">
    <property type="protein sequence ID" value="MBM6700059.1"/>
    <property type="molecule type" value="Genomic_DNA"/>
</dbReference>
<evidence type="ECO:0000256" key="10">
    <source>
        <dbReference type="ARBA" id="ARBA00035861"/>
    </source>
</evidence>
<evidence type="ECO:0000256" key="4">
    <source>
        <dbReference type="ARBA" id="ARBA00022705"/>
    </source>
</evidence>
<evidence type="ECO:0000256" key="5">
    <source>
        <dbReference type="ARBA" id="ARBA00022723"/>
    </source>
</evidence>
<dbReference type="GO" id="GO:0046872">
    <property type="term" value="F:metal ion binding"/>
    <property type="evidence" value="ECO:0007669"/>
    <property type="project" value="UniProtKB-KW"/>
</dbReference>
<dbReference type="InterPro" id="IPR000086">
    <property type="entry name" value="NUDIX_hydrolase_dom"/>
</dbReference>
<dbReference type="InterPro" id="IPR015797">
    <property type="entry name" value="NUDIX_hydrolase-like_dom_sf"/>
</dbReference>
<dbReference type="GO" id="GO:0008413">
    <property type="term" value="F:8-oxo-7,8-dihydroguanosine triphosphate pyrophosphatase activity"/>
    <property type="evidence" value="ECO:0007669"/>
    <property type="project" value="TreeGrafter"/>
</dbReference>
<dbReference type="GO" id="GO:0044715">
    <property type="term" value="F:8-oxo-dGDP phosphatase activity"/>
    <property type="evidence" value="ECO:0007669"/>
    <property type="project" value="TreeGrafter"/>
</dbReference>
<protein>
    <recommendedName>
        <fullName evidence="11">8-oxo-dGTP diphosphatase</fullName>
        <ecNumber evidence="11">3.6.1.55</ecNumber>
    </recommendedName>
</protein>
<gene>
    <name evidence="13" type="ORF">H7U32_07050</name>
</gene>
<keyword evidence="14" id="KW-1185">Reference proteome</keyword>